<evidence type="ECO:0000259" key="1">
    <source>
        <dbReference type="Pfam" id="PF18480"/>
    </source>
</evidence>
<feature type="domain" description="DUF5615" evidence="1">
    <location>
        <begin position="3"/>
        <end position="108"/>
    </location>
</feature>
<sequence>MARLYADEDFPFPVVEELRSLGHDVLTIQEDGKANRGIPDEDVLSAARTYIRAVLTMNHRDFVRLHMESSVHSGIVTCTYDLEFERQARRVHETIEQYETLEGELIRVIRGAP</sequence>
<protein>
    <recommendedName>
        <fullName evidence="1">DUF5615 domain-containing protein</fullName>
    </recommendedName>
</protein>
<gene>
    <name evidence="2" type="ORF">F4Y42_00415</name>
</gene>
<dbReference type="EMBL" id="VXRG01000004">
    <property type="protein sequence ID" value="MXY91895.1"/>
    <property type="molecule type" value="Genomic_DNA"/>
</dbReference>
<evidence type="ECO:0000313" key="2">
    <source>
        <dbReference type="EMBL" id="MXY91895.1"/>
    </source>
</evidence>
<dbReference type="InterPro" id="IPR041049">
    <property type="entry name" value="DUF5615"/>
</dbReference>
<comment type="caution">
    <text evidence="2">The sequence shown here is derived from an EMBL/GenBank/DDBJ whole genome shotgun (WGS) entry which is preliminary data.</text>
</comment>
<name>A0A6B0YNX1_9CHLR</name>
<accession>A0A6B0YNX1</accession>
<organism evidence="2">
    <name type="scientific">Caldilineaceae bacterium SB0664_bin_27</name>
    <dbReference type="NCBI Taxonomy" id="2605260"/>
    <lineage>
        <taxon>Bacteria</taxon>
        <taxon>Bacillati</taxon>
        <taxon>Chloroflexota</taxon>
        <taxon>Caldilineae</taxon>
        <taxon>Caldilineales</taxon>
        <taxon>Caldilineaceae</taxon>
    </lineage>
</organism>
<reference evidence="2" key="1">
    <citation type="submission" date="2019-09" db="EMBL/GenBank/DDBJ databases">
        <title>Characterisation of the sponge microbiome using genome-centric metagenomics.</title>
        <authorList>
            <person name="Engelberts J.P."/>
            <person name="Robbins S.J."/>
            <person name="De Goeij J.M."/>
            <person name="Aranda M."/>
            <person name="Bell S.C."/>
            <person name="Webster N.S."/>
        </authorList>
    </citation>
    <scope>NUCLEOTIDE SEQUENCE</scope>
    <source>
        <strain evidence="2">SB0664_bin_27</strain>
    </source>
</reference>
<dbReference type="AlphaFoldDB" id="A0A6B0YNX1"/>
<proteinExistence type="predicted"/>
<dbReference type="Pfam" id="PF18480">
    <property type="entry name" value="DUF5615"/>
    <property type="match status" value="1"/>
</dbReference>